<comment type="caution">
    <text evidence="1">The sequence shown here is derived from an EMBL/GenBank/DDBJ whole genome shotgun (WGS) entry which is preliminary data.</text>
</comment>
<dbReference type="AlphaFoldDB" id="A0A125BCD2"/>
<evidence type="ECO:0000313" key="1">
    <source>
        <dbReference type="EMBL" id="KVW95118.1"/>
    </source>
</evidence>
<keyword evidence="2" id="KW-1185">Reference proteome</keyword>
<name>A0A125BCD2_THIDE</name>
<reference evidence="1 2" key="1">
    <citation type="journal article" date="2015" name="Appl. Environ. Microbiol.">
        <title>Aerobic and Anaerobic Thiosulfate Oxidation by a Cold-Adapted, Subglacial Chemoautotroph.</title>
        <authorList>
            <person name="Harrold Z.R."/>
            <person name="Skidmore M.L."/>
            <person name="Hamilton T.L."/>
            <person name="Desch L."/>
            <person name="Amada K."/>
            <person name="van Gelder W."/>
            <person name="Glover K."/>
            <person name="Roden E.E."/>
            <person name="Boyd E.S."/>
        </authorList>
    </citation>
    <scope>NUCLEOTIDE SEQUENCE [LARGE SCALE GENOMIC DNA]</scope>
    <source>
        <strain evidence="1 2">RG</strain>
    </source>
</reference>
<gene>
    <name evidence="1" type="ORF">ABW22_10745</name>
</gene>
<feature type="non-terminal residue" evidence="1">
    <location>
        <position position="1"/>
    </location>
</feature>
<proteinExistence type="predicted"/>
<dbReference type="Proteomes" id="UP000064243">
    <property type="component" value="Unassembled WGS sequence"/>
</dbReference>
<evidence type="ECO:0000313" key="2">
    <source>
        <dbReference type="Proteomes" id="UP000064243"/>
    </source>
</evidence>
<dbReference type="EMBL" id="LDUG01000026">
    <property type="protein sequence ID" value="KVW95118.1"/>
    <property type="molecule type" value="Genomic_DNA"/>
</dbReference>
<dbReference type="PATRIC" id="fig|36861.3.peg.1816"/>
<organism evidence="1 2">
    <name type="scientific">Thiobacillus denitrificans</name>
    <dbReference type="NCBI Taxonomy" id="36861"/>
    <lineage>
        <taxon>Bacteria</taxon>
        <taxon>Pseudomonadati</taxon>
        <taxon>Pseudomonadota</taxon>
        <taxon>Betaproteobacteria</taxon>
        <taxon>Nitrosomonadales</taxon>
        <taxon>Thiobacillaceae</taxon>
        <taxon>Thiobacillus</taxon>
    </lineage>
</organism>
<accession>A0A125BCD2</accession>
<sequence>NRRGAMAFHALVTLSIGAVLVDPTHFHQYQEVARAASEAKHMAKRVDGSSLFIDQRRIPHARRLATDESLITQSA</sequence>
<protein>
    <recommendedName>
        <fullName evidence="3">GGDEF domain-containing protein</fullName>
    </recommendedName>
</protein>
<evidence type="ECO:0008006" key="3">
    <source>
        <dbReference type="Google" id="ProtNLM"/>
    </source>
</evidence>